<dbReference type="EMBL" id="CP023671">
    <property type="protein sequence ID" value="AYE35832.1"/>
    <property type="molecule type" value="Genomic_DNA"/>
</dbReference>
<evidence type="ECO:0000313" key="4">
    <source>
        <dbReference type="Proteomes" id="UP000280586"/>
    </source>
</evidence>
<organism evidence="3 4">
    <name type="scientific">Clostridium septicum</name>
    <dbReference type="NCBI Taxonomy" id="1504"/>
    <lineage>
        <taxon>Bacteria</taxon>
        <taxon>Bacillati</taxon>
        <taxon>Bacillota</taxon>
        <taxon>Clostridia</taxon>
        <taxon>Eubacteriales</taxon>
        <taxon>Clostridiaceae</taxon>
        <taxon>Clostridium</taxon>
    </lineage>
</organism>
<proteinExistence type="predicted"/>
<feature type="domain" description="Bacterial EndoU nuclease" evidence="2">
    <location>
        <begin position="2"/>
        <end position="129"/>
    </location>
</feature>
<sequence length="133" mass="14643">MTHSTKGDFTYNPKTGKVSRMKGGGHGQDNIDFLIENNIEFNIEKTYSNGVRVGNVPKHKTPSKRIGTGQAWFPENWSNDKIKDAGEYVANLPENINAVDGNIIFGEYDGVRVGVIKTDGKIGTIFPDADMQP</sequence>
<dbReference type="InterPro" id="IPR029501">
    <property type="entry name" value="EndoU_bac"/>
</dbReference>
<dbReference type="KEGG" id="csep:CP523_05740"/>
<dbReference type="GO" id="GO:0004519">
    <property type="term" value="F:endonuclease activity"/>
    <property type="evidence" value="ECO:0007669"/>
    <property type="project" value="InterPro"/>
</dbReference>
<evidence type="ECO:0000313" key="3">
    <source>
        <dbReference type="EMBL" id="AYE35832.1"/>
    </source>
</evidence>
<dbReference type="OrthoDB" id="3231754at2"/>
<evidence type="ECO:0000259" key="2">
    <source>
        <dbReference type="Pfam" id="PF14436"/>
    </source>
</evidence>
<protein>
    <submittedName>
        <fullName evidence="3">Cytosolic protein</fullName>
    </submittedName>
</protein>
<dbReference type="Proteomes" id="UP000280586">
    <property type="component" value="Chromosome"/>
</dbReference>
<gene>
    <name evidence="3" type="ORF">CP523_05740</name>
</gene>
<dbReference type="Pfam" id="PF14436">
    <property type="entry name" value="EndoU_bacteria"/>
    <property type="match status" value="1"/>
</dbReference>
<name>A0A9N7PLT5_CLOSE</name>
<reference evidence="3 4" key="1">
    <citation type="submission" date="2017-09" db="EMBL/GenBank/DDBJ databases">
        <authorList>
            <person name="Thomas P."/>
            <person name="Seyboldt C."/>
        </authorList>
    </citation>
    <scope>NUCLEOTIDE SEQUENCE [LARGE SCALE GENOMIC DNA]</scope>
    <source>
        <strain evidence="3 4">DSM 7534</strain>
    </source>
</reference>
<evidence type="ECO:0000256" key="1">
    <source>
        <dbReference type="SAM" id="MobiDB-lite"/>
    </source>
</evidence>
<dbReference type="AlphaFoldDB" id="A0A9N7PLT5"/>
<feature type="region of interest" description="Disordered" evidence="1">
    <location>
        <begin position="1"/>
        <end position="24"/>
    </location>
</feature>
<accession>A0A9N7PLT5</accession>